<proteinExistence type="predicted"/>
<gene>
    <name evidence="2" type="ORF">F2Q70_00045391</name>
</gene>
<feature type="region of interest" description="Disordered" evidence="1">
    <location>
        <begin position="109"/>
        <end position="134"/>
    </location>
</feature>
<organism evidence="2">
    <name type="scientific">Brassica cretica</name>
    <name type="common">Mustard</name>
    <dbReference type="NCBI Taxonomy" id="69181"/>
    <lineage>
        <taxon>Eukaryota</taxon>
        <taxon>Viridiplantae</taxon>
        <taxon>Streptophyta</taxon>
        <taxon>Embryophyta</taxon>
        <taxon>Tracheophyta</taxon>
        <taxon>Spermatophyta</taxon>
        <taxon>Magnoliopsida</taxon>
        <taxon>eudicotyledons</taxon>
        <taxon>Gunneridae</taxon>
        <taxon>Pentapetalae</taxon>
        <taxon>rosids</taxon>
        <taxon>malvids</taxon>
        <taxon>Brassicales</taxon>
        <taxon>Brassicaceae</taxon>
        <taxon>Brassiceae</taxon>
        <taxon>Brassica</taxon>
    </lineage>
</organism>
<reference evidence="2" key="1">
    <citation type="submission" date="2019-12" db="EMBL/GenBank/DDBJ databases">
        <title>Genome sequencing and annotation of Brassica cretica.</title>
        <authorList>
            <person name="Studholme D.J."/>
            <person name="Sarris P.F."/>
        </authorList>
    </citation>
    <scope>NUCLEOTIDE SEQUENCE</scope>
    <source>
        <strain evidence="2">PFS-102/07</strain>
        <tissue evidence="2">Leaf</tissue>
    </source>
</reference>
<evidence type="ECO:0000256" key="1">
    <source>
        <dbReference type="SAM" id="MobiDB-lite"/>
    </source>
</evidence>
<feature type="compositionally biased region" description="Basic and acidic residues" evidence="1">
    <location>
        <begin position="109"/>
        <end position="121"/>
    </location>
</feature>
<dbReference type="EMBL" id="QGKY02000164">
    <property type="protein sequence ID" value="KAF2592634.1"/>
    <property type="molecule type" value="Genomic_DNA"/>
</dbReference>
<sequence>MFNLSRVSSKLSDGDAALVVTGDTILVYWRSFSVLYRLSLCQCSFLVTSKFTLVPYSLCNDPVLDSRSRSHWESFAAAVIINPSPEVWLVSVEIRCCCCLTVDTPRTRDMEEKRAKTEPPSHHRRPPILTAINR</sequence>
<evidence type="ECO:0000313" key="2">
    <source>
        <dbReference type="EMBL" id="KAF2592634.1"/>
    </source>
</evidence>
<name>A0A8S9KCW0_BRACR</name>
<dbReference type="AlphaFoldDB" id="A0A8S9KCW0"/>
<protein>
    <submittedName>
        <fullName evidence="2">Uncharacterized protein</fullName>
    </submittedName>
</protein>
<accession>A0A8S9KCW0</accession>
<comment type="caution">
    <text evidence="2">The sequence shown here is derived from an EMBL/GenBank/DDBJ whole genome shotgun (WGS) entry which is preliminary data.</text>
</comment>